<protein>
    <submittedName>
        <fullName evidence="2">Uncharacterized protein</fullName>
    </submittedName>
</protein>
<gene>
    <name evidence="2" type="ORF">TorRG33x02_237200</name>
</gene>
<keyword evidence="3" id="KW-1185">Reference proteome</keyword>
<evidence type="ECO:0000313" key="2">
    <source>
        <dbReference type="EMBL" id="PON78892.1"/>
    </source>
</evidence>
<sequence>MLVIITNFWYILVFQGGQQYYRRLQYARYSLKLAFDVWRGFEWHLQSYLDFLLPPSCILEAFYIFGLLALVFGLLISGSGFVWSFNVIDMLLEDVSRLSLQPSFLEYIKANLLFLSNNLRVIFC</sequence>
<organism evidence="2 3">
    <name type="scientific">Trema orientale</name>
    <name type="common">Charcoal tree</name>
    <name type="synonym">Celtis orientalis</name>
    <dbReference type="NCBI Taxonomy" id="63057"/>
    <lineage>
        <taxon>Eukaryota</taxon>
        <taxon>Viridiplantae</taxon>
        <taxon>Streptophyta</taxon>
        <taxon>Embryophyta</taxon>
        <taxon>Tracheophyta</taxon>
        <taxon>Spermatophyta</taxon>
        <taxon>Magnoliopsida</taxon>
        <taxon>eudicotyledons</taxon>
        <taxon>Gunneridae</taxon>
        <taxon>Pentapetalae</taxon>
        <taxon>rosids</taxon>
        <taxon>fabids</taxon>
        <taxon>Rosales</taxon>
        <taxon>Cannabaceae</taxon>
        <taxon>Trema</taxon>
    </lineage>
</organism>
<keyword evidence="1" id="KW-0812">Transmembrane</keyword>
<dbReference type="InParanoid" id="A0A2P5E027"/>
<dbReference type="Proteomes" id="UP000237000">
    <property type="component" value="Unassembled WGS sequence"/>
</dbReference>
<comment type="caution">
    <text evidence="2">The sequence shown here is derived from an EMBL/GenBank/DDBJ whole genome shotgun (WGS) entry which is preliminary data.</text>
</comment>
<dbReference type="AlphaFoldDB" id="A0A2P5E027"/>
<evidence type="ECO:0000256" key="1">
    <source>
        <dbReference type="SAM" id="Phobius"/>
    </source>
</evidence>
<name>A0A2P5E027_TREOI</name>
<keyword evidence="1" id="KW-1133">Transmembrane helix</keyword>
<keyword evidence="1" id="KW-0472">Membrane</keyword>
<accession>A0A2P5E027</accession>
<feature type="transmembrane region" description="Helical" evidence="1">
    <location>
        <begin position="61"/>
        <end position="88"/>
    </location>
</feature>
<proteinExistence type="predicted"/>
<reference evidence="3" key="1">
    <citation type="submission" date="2016-06" db="EMBL/GenBank/DDBJ databases">
        <title>Parallel loss of symbiosis genes in relatives of nitrogen-fixing non-legume Parasponia.</title>
        <authorList>
            <person name="Van Velzen R."/>
            <person name="Holmer R."/>
            <person name="Bu F."/>
            <person name="Rutten L."/>
            <person name="Van Zeijl A."/>
            <person name="Liu W."/>
            <person name="Santuari L."/>
            <person name="Cao Q."/>
            <person name="Sharma T."/>
            <person name="Shen D."/>
            <person name="Roswanjaya Y."/>
            <person name="Wardhani T."/>
            <person name="Kalhor M.S."/>
            <person name="Jansen J."/>
            <person name="Van den Hoogen J."/>
            <person name="Gungor B."/>
            <person name="Hartog M."/>
            <person name="Hontelez J."/>
            <person name="Verver J."/>
            <person name="Yang W.-C."/>
            <person name="Schijlen E."/>
            <person name="Repin R."/>
            <person name="Schilthuizen M."/>
            <person name="Schranz E."/>
            <person name="Heidstra R."/>
            <person name="Miyata K."/>
            <person name="Fedorova E."/>
            <person name="Kohlen W."/>
            <person name="Bisseling T."/>
            <person name="Smit S."/>
            <person name="Geurts R."/>
        </authorList>
    </citation>
    <scope>NUCLEOTIDE SEQUENCE [LARGE SCALE GENOMIC DNA]</scope>
    <source>
        <strain evidence="3">cv. RG33-2</strain>
    </source>
</reference>
<evidence type="ECO:0000313" key="3">
    <source>
        <dbReference type="Proteomes" id="UP000237000"/>
    </source>
</evidence>
<dbReference type="EMBL" id="JXTC01000239">
    <property type="protein sequence ID" value="PON78892.1"/>
    <property type="molecule type" value="Genomic_DNA"/>
</dbReference>